<gene>
    <name evidence="1" type="ORF">AM380_10465</name>
</gene>
<sequence length="88" mass="10239">MPGYGSAGIWFWSLMAYTRRTKGILTGYTTGSVITGYKNCWRGCCRMTWGTLTRDGRRYGVNIISDIIQRGIRNHSEWLVLIYEKYIF</sequence>
<evidence type="ECO:0000313" key="2">
    <source>
        <dbReference type="Proteomes" id="UP000244682"/>
    </source>
</evidence>
<name>A0AAU8ZML9_MORMO</name>
<dbReference type="Proteomes" id="UP000244682">
    <property type="component" value="Chromosome"/>
</dbReference>
<evidence type="ECO:0000313" key="1">
    <source>
        <dbReference type="EMBL" id="AWC94031.1"/>
    </source>
</evidence>
<dbReference type="EMBL" id="CP028956">
    <property type="protein sequence ID" value="AWC94031.1"/>
    <property type="molecule type" value="Genomic_DNA"/>
</dbReference>
<protein>
    <submittedName>
        <fullName evidence="1">Uncharacterized protein</fullName>
    </submittedName>
</protein>
<dbReference type="AlphaFoldDB" id="A0AAU8ZML9"/>
<accession>A0AAU8ZML9</accession>
<proteinExistence type="predicted"/>
<organism evidence="1 2">
    <name type="scientific">Morganella morganii</name>
    <name type="common">Proteus morganii</name>
    <dbReference type="NCBI Taxonomy" id="582"/>
    <lineage>
        <taxon>Bacteria</taxon>
        <taxon>Pseudomonadati</taxon>
        <taxon>Pseudomonadota</taxon>
        <taxon>Gammaproteobacteria</taxon>
        <taxon>Enterobacterales</taxon>
        <taxon>Morganellaceae</taxon>
        <taxon>Morganella</taxon>
    </lineage>
</organism>
<reference evidence="1 2" key="1">
    <citation type="submission" date="2018-04" db="EMBL/GenBank/DDBJ databases">
        <title>Whole genome sequencing of Morganella morganii AR_0133.</title>
        <authorList>
            <person name="Conlan S."/>
            <person name="Thomas P.J."/>
            <person name="Mullikin J."/>
            <person name="Frank K.M."/>
            <person name="Segre J.A."/>
        </authorList>
    </citation>
    <scope>NUCLEOTIDE SEQUENCE [LARGE SCALE GENOMIC DNA]</scope>
    <source>
        <strain evidence="1 2">AR_0133</strain>
    </source>
</reference>